<sequence length="76" mass="8095">MNGRANTDTGKGLYEGRLLCGVGGSRGSLGRGGACLGLREVVDKGRDEVCDDRWVTGIRPAPFQDLRGVHARLVLL</sequence>
<accession>A0A5B7CP76</accession>
<gene>
    <name evidence="1" type="ORF">E2C01_002014</name>
</gene>
<proteinExistence type="predicted"/>
<evidence type="ECO:0000313" key="1">
    <source>
        <dbReference type="EMBL" id="MPC09403.1"/>
    </source>
</evidence>
<dbReference type="AlphaFoldDB" id="A0A5B7CP76"/>
<dbReference type="EMBL" id="VSRR010000068">
    <property type="protein sequence ID" value="MPC09403.1"/>
    <property type="molecule type" value="Genomic_DNA"/>
</dbReference>
<evidence type="ECO:0000313" key="2">
    <source>
        <dbReference type="Proteomes" id="UP000324222"/>
    </source>
</evidence>
<reference evidence="1 2" key="1">
    <citation type="submission" date="2019-05" db="EMBL/GenBank/DDBJ databases">
        <title>Another draft genome of Portunus trituberculatus and its Hox gene families provides insights of decapod evolution.</title>
        <authorList>
            <person name="Jeong J.-H."/>
            <person name="Song I."/>
            <person name="Kim S."/>
            <person name="Choi T."/>
            <person name="Kim D."/>
            <person name="Ryu S."/>
            <person name="Kim W."/>
        </authorList>
    </citation>
    <scope>NUCLEOTIDE SEQUENCE [LARGE SCALE GENOMIC DNA]</scope>
    <source>
        <tissue evidence="1">Muscle</tissue>
    </source>
</reference>
<keyword evidence="2" id="KW-1185">Reference proteome</keyword>
<organism evidence="1 2">
    <name type="scientific">Portunus trituberculatus</name>
    <name type="common">Swimming crab</name>
    <name type="synonym">Neptunus trituberculatus</name>
    <dbReference type="NCBI Taxonomy" id="210409"/>
    <lineage>
        <taxon>Eukaryota</taxon>
        <taxon>Metazoa</taxon>
        <taxon>Ecdysozoa</taxon>
        <taxon>Arthropoda</taxon>
        <taxon>Crustacea</taxon>
        <taxon>Multicrustacea</taxon>
        <taxon>Malacostraca</taxon>
        <taxon>Eumalacostraca</taxon>
        <taxon>Eucarida</taxon>
        <taxon>Decapoda</taxon>
        <taxon>Pleocyemata</taxon>
        <taxon>Brachyura</taxon>
        <taxon>Eubrachyura</taxon>
        <taxon>Portunoidea</taxon>
        <taxon>Portunidae</taxon>
        <taxon>Portuninae</taxon>
        <taxon>Portunus</taxon>
    </lineage>
</organism>
<protein>
    <submittedName>
        <fullName evidence="1">Uncharacterized protein</fullName>
    </submittedName>
</protein>
<name>A0A5B7CP76_PORTR</name>
<dbReference type="Proteomes" id="UP000324222">
    <property type="component" value="Unassembled WGS sequence"/>
</dbReference>
<comment type="caution">
    <text evidence="1">The sequence shown here is derived from an EMBL/GenBank/DDBJ whole genome shotgun (WGS) entry which is preliminary data.</text>
</comment>